<name>A0AAD0W471_PSEO7</name>
<organism evidence="2 3">
    <name type="scientific">Pseudoalteromonas piscicida</name>
    <dbReference type="NCBI Taxonomy" id="43662"/>
    <lineage>
        <taxon>Bacteria</taxon>
        <taxon>Pseudomonadati</taxon>
        <taxon>Pseudomonadota</taxon>
        <taxon>Gammaproteobacteria</taxon>
        <taxon>Alteromonadales</taxon>
        <taxon>Pseudoalteromonadaceae</taxon>
        <taxon>Pseudoalteromonas</taxon>
    </lineage>
</organism>
<keyword evidence="1" id="KW-1133">Transmembrane helix</keyword>
<gene>
    <name evidence="2" type="ORF">D0511_09230</name>
</gene>
<accession>A0AAD0W471</accession>
<evidence type="ECO:0000313" key="3">
    <source>
        <dbReference type="Proteomes" id="UP000258102"/>
    </source>
</evidence>
<feature type="transmembrane region" description="Helical" evidence="1">
    <location>
        <begin position="12"/>
        <end position="36"/>
    </location>
</feature>
<dbReference type="RefSeq" id="WP_088530695.1">
    <property type="nucleotide sequence ID" value="NZ_CP031761.1"/>
</dbReference>
<proteinExistence type="predicted"/>
<dbReference type="AlphaFoldDB" id="A0AAD0W471"/>
<dbReference type="EMBL" id="CP031761">
    <property type="protein sequence ID" value="AXR02226.1"/>
    <property type="molecule type" value="Genomic_DNA"/>
</dbReference>
<dbReference type="KEGG" id="ppis:B1L02_08545"/>
<keyword evidence="1" id="KW-0812">Transmembrane</keyword>
<keyword evidence="1" id="KW-0472">Membrane</keyword>
<dbReference type="Proteomes" id="UP000258102">
    <property type="component" value="Chromosome 1"/>
</dbReference>
<evidence type="ECO:0000313" key="2">
    <source>
        <dbReference type="EMBL" id="AXR02226.1"/>
    </source>
</evidence>
<evidence type="ECO:0000256" key="1">
    <source>
        <dbReference type="SAM" id="Phobius"/>
    </source>
</evidence>
<reference evidence="2 3" key="1">
    <citation type="submission" date="2018-08" db="EMBL/GenBank/DDBJ databases">
        <title>Whole Genome Sequences of Two Pseudoalteromonas piscicida Strains, DE1-A and DE2-A, which Exhibit Strong Antibacterial Activity against Vibrio vulnificus.</title>
        <authorList>
            <person name="Richards G.P."/>
            <person name="Needleman D.S."/>
            <person name="Watson M.A."/>
            <person name="Polson S.W."/>
        </authorList>
    </citation>
    <scope>NUCLEOTIDE SEQUENCE [LARGE SCALE GENOMIC DNA]</scope>
    <source>
        <strain evidence="2 3">DE2-A</strain>
    </source>
</reference>
<sequence>MQGDEKKDKNSILANWLPFIKGALGMASVYALYFLYTISGFSFVQEVEHSGKSNGAFSLAFFYGSENNKFDSTYQLPKKIKEHCDNSLIVKEYAVKKGVDEDKLEKIEVVGARSSAEGIGFSEMDILEKLKDISTKVVEIEKSKFLSKYSGKSVVNGFYHLAPTESNGENSWNLSIPSRCIRFLRFFEDGDSLKSGLDITFDLIFSESVDAFRLNPIYINIENAAAKSLSDFVEIDIKLKLNWVTQSSYEDETYLIKANSSLSLGYLPIGQPIDNLNSEADSVISDKLMRLKLSNVSSWVQAPPVEFNSIKECIKENTECNFVVGDITFEVYETGDGAKVIQHISDVISVK</sequence>
<protein>
    <submittedName>
        <fullName evidence="2">Uncharacterized protein</fullName>
    </submittedName>
</protein>